<organism evidence="9 10">
    <name type="scientific">Erythranthe guttata</name>
    <name type="common">Yellow monkey flower</name>
    <name type="synonym">Mimulus guttatus</name>
    <dbReference type="NCBI Taxonomy" id="4155"/>
    <lineage>
        <taxon>Eukaryota</taxon>
        <taxon>Viridiplantae</taxon>
        <taxon>Streptophyta</taxon>
        <taxon>Embryophyta</taxon>
        <taxon>Tracheophyta</taxon>
        <taxon>Spermatophyta</taxon>
        <taxon>Magnoliopsida</taxon>
        <taxon>eudicotyledons</taxon>
        <taxon>Gunneridae</taxon>
        <taxon>Pentapetalae</taxon>
        <taxon>asterids</taxon>
        <taxon>lamiids</taxon>
        <taxon>Lamiales</taxon>
        <taxon>Phrymaceae</taxon>
        <taxon>Erythranthe</taxon>
    </lineage>
</organism>
<feature type="domain" description="WRKY" evidence="8">
    <location>
        <begin position="121"/>
        <end position="185"/>
    </location>
</feature>
<evidence type="ECO:0000313" key="9">
    <source>
        <dbReference type="EMBL" id="EYU32222.1"/>
    </source>
</evidence>
<dbReference type="GO" id="GO:0005634">
    <property type="term" value="C:nucleus"/>
    <property type="evidence" value="ECO:0000318"/>
    <property type="project" value="GO_Central"/>
</dbReference>
<comment type="subcellular location">
    <subcellularLocation>
        <location evidence="1">Nucleus</location>
    </subcellularLocation>
</comment>
<protein>
    <recommendedName>
        <fullName evidence="8">WRKY domain-containing protein</fullName>
    </recommendedName>
</protein>
<keyword evidence="2" id="KW-0805">Transcription regulation</keyword>
<sequence length="324" mass="36454">MGAIGSWDRTTVVSVLTEGRERANELKNQLHPAISSIEACDVLLESILSSYENALHLLDHMSQLKNSCLSSQIVTANSFDASPISEGSHQNSKDHHQIHKSKKRKTLPKWSEHVRISSGAGFEGQIGDGYNWRKYGQKVILGAIHPRAYYRCTHRNTQGCLATKHVQKADEDPSIFEVVYSGKHSCMQERSKPKKENPIVLKKEEEQEEAIEKSPKPQKQETGTKNDRLPSFSFHSTPIESENFETQLFSDPGNFSGTPFMSPATSESYFSMNDFGVCLQSSESDFTEIISNPTPFTDFTFGDLDFSIDQVDFDSHFLDAPEYF</sequence>
<dbReference type="GO" id="GO:0010150">
    <property type="term" value="P:leaf senescence"/>
    <property type="evidence" value="ECO:0007669"/>
    <property type="project" value="UniProtKB-ARBA"/>
</dbReference>
<dbReference type="AlphaFoldDB" id="A0A022QU55"/>
<keyword evidence="5" id="KW-0539">Nucleus</keyword>
<dbReference type="PANTHER" id="PTHR32096:SF36">
    <property type="entry name" value="WRKY TRANSCRIPTION FACTOR 41-RELATED"/>
    <property type="match status" value="1"/>
</dbReference>
<feature type="compositionally biased region" description="Basic and acidic residues" evidence="7">
    <location>
        <begin position="186"/>
        <end position="228"/>
    </location>
</feature>
<accession>A0A022QU55</accession>
<dbReference type="KEGG" id="egt:105963888"/>
<evidence type="ECO:0000256" key="4">
    <source>
        <dbReference type="ARBA" id="ARBA00023163"/>
    </source>
</evidence>
<dbReference type="OMA" id="IDFGQDW"/>
<dbReference type="SMART" id="SM00774">
    <property type="entry name" value="WRKY"/>
    <property type="match status" value="1"/>
</dbReference>
<proteinExistence type="inferred from homology"/>
<dbReference type="InterPro" id="IPR036576">
    <property type="entry name" value="WRKY_dom_sf"/>
</dbReference>
<feature type="region of interest" description="Disordered" evidence="7">
    <location>
        <begin position="81"/>
        <end position="107"/>
    </location>
</feature>
<dbReference type="GO" id="GO:0000976">
    <property type="term" value="F:transcription cis-regulatory region binding"/>
    <property type="evidence" value="ECO:0000318"/>
    <property type="project" value="GO_Central"/>
</dbReference>
<dbReference type="Gene3D" id="2.20.25.80">
    <property type="entry name" value="WRKY domain"/>
    <property type="match status" value="1"/>
</dbReference>
<dbReference type="PhylomeDB" id="A0A022QU55"/>
<evidence type="ECO:0000256" key="3">
    <source>
        <dbReference type="ARBA" id="ARBA00023125"/>
    </source>
</evidence>
<dbReference type="GO" id="GO:0003700">
    <property type="term" value="F:DNA-binding transcription factor activity"/>
    <property type="evidence" value="ECO:0000318"/>
    <property type="project" value="GO_Central"/>
</dbReference>
<feature type="compositionally biased region" description="Basic residues" evidence="7">
    <location>
        <begin position="96"/>
        <end position="107"/>
    </location>
</feature>
<keyword evidence="10" id="KW-1185">Reference proteome</keyword>
<evidence type="ECO:0000256" key="1">
    <source>
        <dbReference type="ARBA" id="ARBA00004123"/>
    </source>
</evidence>
<evidence type="ECO:0000256" key="5">
    <source>
        <dbReference type="ARBA" id="ARBA00023242"/>
    </source>
</evidence>
<gene>
    <name evidence="9" type="ORF">MIMGU_mgv1a010015mg</name>
</gene>
<dbReference type="EMBL" id="KI630880">
    <property type="protein sequence ID" value="EYU32222.1"/>
    <property type="molecule type" value="Genomic_DNA"/>
</dbReference>
<dbReference type="GO" id="GO:0009751">
    <property type="term" value="P:response to salicylic acid"/>
    <property type="evidence" value="ECO:0007669"/>
    <property type="project" value="UniProtKB-ARBA"/>
</dbReference>
<dbReference type="InterPro" id="IPR044810">
    <property type="entry name" value="WRKY_plant"/>
</dbReference>
<evidence type="ECO:0000313" key="10">
    <source>
        <dbReference type="Proteomes" id="UP000030748"/>
    </source>
</evidence>
<evidence type="ECO:0000259" key="8">
    <source>
        <dbReference type="PROSITE" id="PS50811"/>
    </source>
</evidence>
<keyword evidence="4" id="KW-0804">Transcription</keyword>
<feature type="region of interest" description="Disordered" evidence="7">
    <location>
        <begin position="186"/>
        <end position="232"/>
    </location>
</feature>
<dbReference type="FunFam" id="2.20.25.80:FF:000009">
    <property type="entry name" value="WRKY transcription factor 53"/>
    <property type="match status" value="1"/>
</dbReference>
<dbReference type="InterPro" id="IPR003657">
    <property type="entry name" value="WRKY_dom"/>
</dbReference>
<dbReference type="Proteomes" id="UP000030748">
    <property type="component" value="Unassembled WGS sequence"/>
</dbReference>
<feature type="compositionally biased region" description="Polar residues" evidence="7">
    <location>
        <begin position="81"/>
        <end position="90"/>
    </location>
</feature>
<dbReference type="OrthoDB" id="1888929at2759"/>
<keyword evidence="3" id="KW-0238">DNA-binding</keyword>
<evidence type="ECO:0000256" key="6">
    <source>
        <dbReference type="ARBA" id="ARBA00060850"/>
    </source>
</evidence>
<dbReference type="PANTHER" id="PTHR32096">
    <property type="entry name" value="WRKY TRANSCRIPTION FACTOR 30-RELATED-RELATED"/>
    <property type="match status" value="1"/>
</dbReference>
<name>A0A022QU55_ERYGU</name>
<dbReference type="Pfam" id="PF03106">
    <property type="entry name" value="WRKY"/>
    <property type="match status" value="1"/>
</dbReference>
<dbReference type="GO" id="GO:0010193">
    <property type="term" value="P:response to ozone"/>
    <property type="evidence" value="ECO:0007669"/>
    <property type="project" value="UniProtKB-ARBA"/>
</dbReference>
<dbReference type="eggNOG" id="ENOG502QPRM">
    <property type="taxonomic scope" value="Eukaryota"/>
</dbReference>
<dbReference type="GO" id="GO:0042542">
    <property type="term" value="P:response to hydrogen peroxide"/>
    <property type="evidence" value="ECO:0007669"/>
    <property type="project" value="UniProtKB-ARBA"/>
</dbReference>
<evidence type="ECO:0000256" key="2">
    <source>
        <dbReference type="ARBA" id="ARBA00023015"/>
    </source>
</evidence>
<dbReference type="SUPFAM" id="SSF118290">
    <property type="entry name" value="WRKY DNA-binding domain"/>
    <property type="match status" value="1"/>
</dbReference>
<dbReference type="PROSITE" id="PS50811">
    <property type="entry name" value="WRKY"/>
    <property type="match status" value="1"/>
</dbReference>
<comment type="similarity">
    <text evidence="6">Belongs to the WRKY group III family.</text>
</comment>
<reference evidence="9 10" key="1">
    <citation type="journal article" date="2013" name="Proc. Natl. Acad. Sci. U.S.A.">
        <title>Fine-scale variation in meiotic recombination in Mimulus inferred from population shotgun sequencing.</title>
        <authorList>
            <person name="Hellsten U."/>
            <person name="Wright K.M."/>
            <person name="Jenkins J."/>
            <person name="Shu S."/>
            <person name="Yuan Y."/>
            <person name="Wessler S.R."/>
            <person name="Schmutz J."/>
            <person name="Willis J.H."/>
            <person name="Rokhsar D.S."/>
        </authorList>
    </citation>
    <scope>NUCLEOTIDE SEQUENCE [LARGE SCALE GENOMIC DNA]</scope>
    <source>
        <strain evidence="10">cv. DUN x IM62</strain>
    </source>
</reference>
<evidence type="ECO:0000256" key="7">
    <source>
        <dbReference type="SAM" id="MobiDB-lite"/>
    </source>
</evidence>